<dbReference type="EC" id="2.1.1.-" evidence="2"/>
<keyword evidence="2" id="KW-0808">Transferase</keyword>
<dbReference type="Proteomes" id="UP001602245">
    <property type="component" value="Unassembled WGS sequence"/>
</dbReference>
<comment type="caution">
    <text evidence="2">The sequence shown here is derived from an EMBL/GenBank/DDBJ whole genome shotgun (WGS) entry which is preliminary data.</text>
</comment>
<feature type="domain" description="Methyltransferase" evidence="1">
    <location>
        <begin position="26"/>
        <end position="121"/>
    </location>
</feature>
<dbReference type="GO" id="GO:0032259">
    <property type="term" value="P:methylation"/>
    <property type="evidence" value="ECO:0007669"/>
    <property type="project" value="UniProtKB-KW"/>
</dbReference>
<dbReference type="CDD" id="cd02440">
    <property type="entry name" value="AdoMet_MTases"/>
    <property type="match status" value="1"/>
</dbReference>
<dbReference type="InterPro" id="IPR029063">
    <property type="entry name" value="SAM-dependent_MTases_sf"/>
</dbReference>
<dbReference type="GO" id="GO:0008168">
    <property type="term" value="F:methyltransferase activity"/>
    <property type="evidence" value="ECO:0007669"/>
    <property type="project" value="UniProtKB-KW"/>
</dbReference>
<gene>
    <name evidence="2" type="ORF">ACFY35_27030</name>
</gene>
<proteinExistence type="predicted"/>
<reference evidence="2 3" key="1">
    <citation type="submission" date="2024-10" db="EMBL/GenBank/DDBJ databases">
        <title>The Natural Products Discovery Center: Release of the First 8490 Sequenced Strains for Exploring Actinobacteria Biosynthetic Diversity.</title>
        <authorList>
            <person name="Kalkreuter E."/>
            <person name="Kautsar S.A."/>
            <person name="Yang D."/>
            <person name="Bader C.D."/>
            <person name="Teijaro C.N."/>
            <person name="Fluegel L."/>
            <person name="Davis C.M."/>
            <person name="Simpson J.R."/>
            <person name="Lauterbach L."/>
            <person name="Steele A.D."/>
            <person name="Gui C."/>
            <person name="Meng S."/>
            <person name="Li G."/>
            <person name="Viehrig K."/>
            <person name="Ye F."/>
            <person name="Su P."/>
            <person name="Kiefer A.F."/>
            <person name="Nichols A."/>
            <person name="Cepeda A.J."/>
            <person name="Yan W."/>
            <person name="Fan B."/>
            <person name="Jiang Y."/>
            <person name="Adhikari A."/>
            <person name="Zheng C.-J."/>
            <person name="Schuster L."/>
            <person name="Cowan T.M."/>
            <person name="Smanski M.J."/>
            <person name="Chevrette M.G."/>
            <person name="De Carvalho L.P.S."/>
            <person name="Shen B."/>
        </authorList>
    </citation>
    <scope>NUCLEOTIDE SEQUENCE [LARGE SCALE GENOMIC DNA]</scope>
    <source>
        <strain evidence="2 3">NPDC000087</strain>
    </source>
</reference>
<sequence>MDYDAELAGYDVALHRAWAIGAYDRVLDIGCGAGGTTRAAARMTSAGSAFGVDVSAPAIARARSVAAAEGLSNVAFEVADAQTHPFEPGSFDLAISRFGTMFFDEPVAAFANIGRALRAYGRLVMLIWQLGERNEWDVAIRQALPGEPPPGPDPFSLGDRRTVEGILAAAGFTDVEATGVEAPVYFGPDTDAALAWVRGFACTSGVLQRLEPAAAARALAGLRDMLDAHRTDDGIRFGSRAWIVTGRRAQVIEAS</sequence>
<dbReference type="InterPro" id="IPR041698">
    <property type="entry name" value="Methyltransf_25"/>
</dbReference>
<evidence type="ECO:0000313" key="2">
    <source>
        <dbReference type="EMBL" id="MFF5293105.1"/>
    </source>
</evidence>
<keyword evidence="3" id="KW-1185">Reference proteome</keyword>
<protein>
    <submittedName>
        <fullName evidence="2">Class I SAM-dependent methyltransferase</fullName>
        <ecNumber evidence="2">2.1.1.-</ecNumber>
    </submittedName>
</protein>
<dbReference type="InterPro" id="IPR050447">
    <property type="entry name" value="Erg6_SMT_methyltransf"/>
</dbReference>
<accession>A0ABW6WIL2</accession>
<keyword evidence="2" id="KW-0489">Methyltransferase</keyword>
<evidence type="ECO:0000313" key="3">
    <source>
        <dbReference type="Proteomes" id="UP001602245"/>
    </source>
</evidence>
<name>A0ABW6WIL2_9ACTN</name>
<dbReference type="Pfam" id="PF13649">
    <property type="entry name" value="Methyltransf_25"/>
    <property type="match status" value="1"/>
</dbReference>
<dbReference type="SUPFAM" id="SSF53335">
    <property type="entry name" value="S-adenosyl-L-methionine-dependent methyltransferases"/>
    <property type="match status" value="1"/>
</dbReference>
<evidence type="ECO:0000259" key="1">
    <source>
        <dbReference type="Pfam" id="PF13649"/>
    </source>
</evidence>
<dbReference type="RefSeq" id="WP_020512454.1">
    <property type="nucleotide sequence ID" value="NZ_JBIAZU010000005.1"/>
</dbReference>
<dbReference type="Gene3D" id="3.40.50.150">
    <property type="entry name" value="Vaccinia Virus protein VP39"/>
    <property type="match status" value="1"/>
</dbReference>
<organism evidence="2 3">
    <name type="scientific">Paractinoplanes globisporus</name>
    <dbReference type="NCBI Taxonomy" id="113565"/>
    <lineage>
        <taxon>Bacteria</taxon>
        <taxon>Bacillati</taxon>
        <taxon>Actinomycetota</taxon>
        <taxon>Actinomycetes</taxon>
        <taxon>Micromonosporales</taxon>
        <taxon>Micromonosporaceae</taxon>
        <taxon>Paractinoplanes</taxon>
    </lineage>
</organism>
<dbReference type="PANTHER" id="PTHR44068:SF11">
    <property type="entry name" value="GERANYL DIPHOSPHATE 2-C-METHYLTRANSFERASE"/>
    <property type="match status" value="1"/>
</dbReference>
<dbReference type="PANTHER" id="PTHR44068">
    <property type="entry name" value="ZGC:194242"/>
    <property type="match status" value="1"/>
</dbReference>
<dbReference type="EMBL" id="JBIAZU010000005">
    <property type="protein sequence ID" value="MFF5293105.1"/>
    <property type="molecule type" value="Genomic_DNA"/>
</dbReference>